<name>A0A9X2KTE1_9SPHN</name>
<accession>A0A9X2KTE1</accession>
<gene>
    <name evidence="1" type="ORF">M9979_07960</name>
</gene>
<protein>
    <submittedName>
        <fullName evidence="1">Uncharacterized protein</fullName>
    </submittedName>
</protein>
<sequence length="253" mass="27327">MSEGWDREAFRAAYVADGGTPASARSYVSYLNRAERVLEGLPEGGGSGLIDRAERLPVHVWGGERERRDSLAALRCFVRLAGGVAATPPAVIREDRDDRLMQLLRDAQRIGAEYYRLTGKPLGVTGEIAEYEAARALGLTLCVARTPGHDAIDPANGDAVQIKGRAVARDDRYRGMCPAILCDADVQVVVLVLLDRTTLTAIEVWRTDIAAVRRRIAGLASARRRAEGVLAITQFTSIATRVVPPVPSSSPVP</sequence>
<dbReference type="Proteomes" id="UP001139486">
    <property type="component" value="Unassembled WGS sequence"/>
</dbReference>
<evidence type="ECO:0000313" key="2">
    <source>
        <dbReference type="Proteomes" id="UP001139486"/>
    </source>
</evidence>
<dbReference type="RefSeq" id="WP_254288825.1">
    <property type="nucleotide sequence ID" value="NZ_JAMLDY010000008.1"/>
</dbReference>
<proteinExistence type="predicted"/>
<reference evidence="1" key="1">
    <citation type="submission" date="2022-05" db="EMBL/GenBank/DDBJ databases">
        <title>Sphingomonas sp. strain RP10 Genome sequencing and assembly.</title>
        <authorList>
            <person name="Kim I."/>
        </authorList>
    </citation>
    <scope>NUCLEOTIDE SEQUENCE</scope>
    <source>
        <strain evidence="1">RP10</strain>
    </source>
</reference>
<keyword evidence="2" id="KW-1185">Reference proteome</keyword>
<comment type="caution">
    <text evidence="1">The sequence shown here is derived from an EMBL/GenBank/DDBJ whole genome shotgun (WGS) entry which is preliminary data.</text>
</comment>
<organism evidence="1 2">
    <name type="scientific">Sphingomonas liriopis</name>
    <dbReference type="NCBI Taxonomy" id="2949094"/>
    <lineage>
        <taxon>Bacteria</taxon>
        <taxon>Pseudomonadati</taxon>
        <taxon>Pseudomonadota</taxon>
        <taxon>Alphaproteobacteria</taxon>
        <taxon>Sphingomonadales</taxon>
        <taxon>Sphingomonadaceae</taxon>
        <taxon>Sphingomonas</taxon>
    </lineage>
</organism>
<dbReference type="EMBL" id="JAMLDY010000008">
    <property type="protein sequence ID" value="MCP3734803.1"/>
    <property type="molecule type" value="Genomic_DNA"/>
</dbReference>
<evidence type="ECO:0000313" key="1">
    <source>
        <dbReference type="EMBL" id="MCP3734803.1"/>
    </source>
</evidence>
<dbReference type="AlphaFoldDB" id="A0A9X2KTE1"/>